<accession>A0ABP6XWK2</accession>
<proteinExistence type="predicted"/>
<gene>
    <name evidence="2" type="ORF">GCM10022222_64120</name>
</gene>
<dbReference type="EMBL" id="BAAAZN010000016">
    <property type="protein sequence ID" value="GAA3571167.1"/>
    <property type="molecule type" value="Genomic_DNA"/>
</dbReference>
<feature type="region of interest" description="Disordered" evidence="1">
    <location>
        <begin position="55"/>
        <end position="118"/>
    </location>
</feature>
<reference evidence="3" key="1">
    <citation type="journal article" date="2019" name="Int. J. Syst. Evol. Microbiol.">
        <title>The Global Catalogue of Microorganisms (GCM) 10K type strain sequencing project: providing services to taxonomists for standard genome sequencing and annotation.</title>
        <authorList>
            <consortium name="The Broad Institute Genomics Platform"/>
            <consortium name="The Broad Institute Genome Sequencing Center for Infectious Disease"/>
            <person name="Wu L."/>
            <person name="Ma J."/>
        </authorList>
    </citation>
    <scope>NUCLEOTIDE SEQUENCE [LARGE SCALE GENOMIC DNA]</scope>
    <source>
        <strain evidence="3">JCM 16898</strain>
    </source>
</reference>
<evidence type="ECO:0000256" key="1">
    <source>
        <dbReference type="SAM" id="MobiDB-lite"/>
    </source>
</evidence>
<sequence>MRLAAHVYPRGRQLGRQYEIDRPGLRLVRAAPDPAATAVRSHRFRIDAKNPAVADGVCDRCDSPRVRTGHGDRVPAPGQDRHDLDNESESEALDQRLQPVLIGGASRARPGTQRFRRGFLRPRLRVPPRFAKRIPTMQE</sequence>
<organism evidence="2 3">
    <name type="scientific">Amycolatopsis ultiminotia</name>
    <dbReference type="NCBI Taxonomy" id="543629"/>
    <lineage>
        <taxon>Bacteria</taxon>
        <taxon>Bacillati</taxon>
        <taxon>Actinomycetota</taxon>
        <taxon>Actinomycetes</taxon>
        <taxon>Pseudonocardiales</taxon>
        <taxon>Pseudonocardiaceae</taxon>
        <taxon>Amycolatopsis</taxon>
    </lineage>
</organism>
<protein>
    <submittedName>
        <fullName evidence="2">Uncharacterized protein</fullName>
    </submittedName>
</protein>
<dbReference type="Proteomes" id="UP001500689">
    <property type="component" value="Unassembled WGS sequence"/>
</dbReference>
<evidence type="ECO:0000313" key="2">
    <source>
        <dbReference type="EMBL" id="GAA3571167.1"/>
    </source>
</evidence>
<feature type="compositionally biased region" description="Basic and acidic residues" evidence="1">
    <location>
        <begin position="57"/>
        <end position="85"/>
    </location>
</feature>
<evidence type="ECO:0000313" key="3">
    <source>
        <dbReference type="Proteomes" id="UP001500689"/>
    </source>
</evidence>
<keyword evidence="3" id="KW-1185">Reference proteome</keyword>
<comment type="caution">
    <text evidence="2">The sequence shown here is derived from an EMBL/GenBank/DDBJ whole genome shotgun (WGS) entry which is preliminary data.</text>
</comment>
<name>A0ABP6XWK2_9PSEU</name>